<name>A0A182EK55_ONCOC</name>
<keyword evidence="2" id="KW-1185">Reference proteome</keyword>
<evidence type="ECO:0000313" key="3">
    <source>
        <dbReference type="WBParaSite" id="nOo.2.0.1.t08490-RA"/>
    </source>
</evidence>
<dbReference type="EMBL" id="UYRW01003572">
    <property type="protein sequence ID" value="VDK89449.1"/>
    <property type="molecule type" value="Genomic_DNA"/>
</dbReference>
<accession>A0A182EK55</accession>
<evidence type="ECO:0000313" key="1">
    <source>
        <dbReference type="EMBL" id="VDK89449.1"/>
    </source>
</evidence>
<organism evidence="3">
    <name type="scientific">Onchocerca ochengi</name>
    <name type="common">Filarial nematode worm</name>
    <dbReference type="NCBI Taxonomy" id="42157"/>
    <lineage>
        <taxon>Eukaryota</taxon>
        <taxon>Metazoa</taxon>
        <taxon>Ecdysozoa</taxon>
        <taxon>Nematoda</taxon>
        <taxon>Chromadorea</taxon>
        <taxon>Rhabditida</taxon>
        <taxon>Spirurina</taxon>
        <taxon>Spiruromorpha</taxon>
        <taxon>Filarioidea</taxon>
        <taxon>Onchocercidae</taxon>
        <taxon>Onchocerca</taxon>
    </lineage>
</organism>
<sequence length="108" mass="12403">MDMHNTCSPNTIPEFPELIQHMFARHATFSVDGKQSYDVPHIFPVKVPLFEHGIVQHSESRHATRSVEFLLYGSHCESDVHACAIQSPPFTHRKLVARTENLLVNRRQ</sequence>
<protein>
    <submittedName>
        <fullName evidence="3">PITH domain-containing protein</fullName>
    </submittedName>
</protein>
<gene>
    <name evidence="1" type="ORF">NOO_LOCUS8490</name>
</gene>
<dbReference type="Proteomes" id="UP000271087">
    <property type="component" value="Unassembled WGS sequence"/>
</dbReference>
<reference evidence="3" key="1">
    <citation type="submission" date="2016-06" db="UniProtKB">
        <authorList>
            <consortium name="WormBaseParasite"/>
        </authorList>
    </citation>
    <scope>IDENTIFICATION</scope>
</reference>
<reference evidence="1 2" key="2">
    <citation type="submission" date="2018-08" db="EMBL/GenBank/DDBJ databases">
        <authorList>
            <person name="Laetsch R D."/>
            <person name="Stevens L."/>
            <person name="Kumar S."/>
            <person name="Blaxter L. M."/>
        </authorList>
    </citation>
    <scope>NUCLEOTIDE SEQUENCE [LARGE SCALE GENOMIC DNA]</scope>
</reference>
<evidence type="ECO:0000313" key="2">
    <source>
        <dbReference type="Proteomes" id="UP000271087"/>
    </source>
</evidence>
<dbReference type="WBParaSite" id="nOo.2.0.1.t08490-RA">
    <property type="protein sequence ID" value="nOo.2.0.1.t08490-RA"/>
    <property type="gene ID" value="nOo.2.0.1.g08490"/>
</dbReference>
<dbReference type="AlphaFoldDB" id="A0A182EK55"/>
<proteinExistence type="predicted"/>